<gene>
    <name evidence="2" type="ORF">C2E20_5841</name>
</gene>
<evidence type="ECO:0000256" key="1">
    <source>
        <dbReference type="SAM" id="MobiDB-lite"/>
    </source>
</evidence>
<feature type="compositionally biased region" description="Low complexity" evidence="1">
    <location>
        <begin position="17"/>
        <end position="45"/>
    </location>
</feature>
<protein>
    <submittedName>
        <fullName evidence="2">Uncharacterized protein</fullName>
    </submittedName>
</protein>
<reference evidence="2 3" key="1">
    <citation type="journal article" date="2018" name="Plant J.">
        <title>Genome sequences of Chlorella sorokiniana UTEX 1602 and Micractinium conductrix SAG 241.80: implications to maltose excretion by a green alga.</title>
        <authorList>
            <person name="Arriola M.B."/>
            <person name="Velmurugan N."/>
            <person name="Zhang Y."/>
            <person name="Plunkett M.H."/>
            <person name="Hondzo H."/>
            <person name="Barney B.M."/>
        </authorList>
    </citation>
    <scope>NUCLEOTIDE SEQUENCE [LARGE SCALE GENOMIC DNA]</scope>
    <source>
        <strain evidence="2 3">SAG 241.80</strain>
    </source>
</reference>
<comment type="caution">
    <text evidence="2">The sequence shown here is derived from an EMBL/GenBank/DDBJ whole genome shotgun (WGS) entry which is preliminary data.</text>
</comment>
<dbReference type="AlphaFoldDB" id="A0A2P6V9D1"/>
<evidence type="ECO:0000313" key="3">
    <source>
        <dbReference type="Proteomes" id="UP000239649"/>
    </source>
</evidence>
<keyword evidence="3" id="KW-1185">Reference proteome</keyword>
<dbReference type="EMBL" id="LHPF02000018">
    <property type="protein sequence ID" value="PSC70693.1"/>
    <property type="molecule type" value="Genomic_DNA"/>
</dbReference>
<organism evidence="2 3">
    <name type="scientific">Micractinium conductrix</name>
    <dbReference type="NCBI Taxonomy" id="554055"/>
    <lineage>
        <taxon>Eukaryota</taxon>
        <taxon>Viridiplantae</taxon>
        <taxon>Chlorophyta</taxon>
        <taxon>core chlorophytes</taxon>
        <taxon>Trebouxiophyceae</taxon>
        <taxon>Chlorellales</taxon>
        <taxon>Chlorellaceae</taxon>
        <taxon>Chlorella clade</taxon>
        <taxon>Micractinium</taxon>
    </lineage>
</organism>
<evidence type="ECO:0000313" key="2">
    <source>
        <dbReference type="EMBL" id="PSC70693.1"/>
    </source>
</evidence>
<name>A0A2P6V9D1_9CHLO</name>
<accession>A0A2P6V9D1</accession>
<proteinExistence type="predicted"/>
<sequence>MPPAAPAAADGGHLPAEVAAAAASKHSASTNKRCPCPNCRAAAPPGTGSYSANVRAGGPTAAPPPAGKQQQQQQQKGGGRGAKGNKPAVERRPTPAFNTKALPAKPLMGAAPTGKDVQAAKQQVQPPKPKESIKVKLQKQLARLIKRKKE</sequence>
<feature type="region of interest" description="Disordered" evidence="1">
    <location>
        <begin position="17"/>
        <end position="134"/>
    </location>
</feature>
<dbReference type="Proteomes" id="UP000239649">
    <property type="component" value="Unassembled WGS sequence"/>
</dbReference>